<feature type="compositionally biased region" description="Low complexity" evidence="1">
    <location>
        <begin position="104"/>
        <end position="126"/>
    </location>
</feature>
<dbReference type="EMBL" id="JAQQWL010000011">
    <property type="protein sequence ID" value="KAK8048404.1"/>
    <property type="molecule type" value="Genomic_DNA"/>
</dbReference>
<feature type="compositionally biased region" description="Basic and acidic residues" evidence="1">
    <location>
        <begin position="64"/>
        <end position="77"/>
    </location>
</feature>
<evidence type="ECO:0000256" key="1">
    <source>
        <dbReference type="SAM" id="MobiDB-lite"/>
    </source>
</evidence>
<feature type="region of interest" description="Disordered" evidence="1">
    <location>
        <begin position="1"/>
        <end position="256"/>
    </location>
</feature>
<sequence>MSDPRPHSAMQFRSPDEEQPDVVGPTTVEEASSPQRHVIVSGPDVGPHVDASSPPPPPPLSHPSIDREPDNSHERARSVLGALLLPDPSSPTQRDDFQLRPTPSTQDLSTQYQQQSSSSREVTSSSSHHESPRTDAPKPRLPKTAMFKPPSAAPLPARKGKSTVPSESRGGSQDAAFFTEKGVSVRKNLPTLRETMKAAQATPKKRRQSQLPLSEDEENGHREAADQAGGNAPKRQRRNEESTDEAPDAGLDKGRR</sequence>
<name>A0ABR1TP18_9PEZI</name>
<dbReference type="RefSeq" id="XP_066710653.1">
    <property type="nucleotide sequence ID" value="XM_066861543.1"/>
</dbReference>
<protein>
    <submittedName>
        <fullName evidence="2">Uncharacterized protein</fullName>
    </submittedName>
</protein>
<reference evidence="2 3" key="1">
    <citation type="submission" date="2023-01" db="EMBL/GenBank/DDBJ databases">
        <title>Analysis of 21 Apiospora genomes using comparative genomics revels a genus with tremendous synthesis potential of carbohydrate active enzymes and secondary metabolites.</title>
        <authorList>
            <person name="Sorensen T."/>
        </authorList>
    </citation>
    <scope>NUCLEOTIDE SEQUENCE [LARGE SCALE GENOMIC DNA]</scope>
    <source>
        <strain evidence="2 3">CBS 135458</strain>
    </source>
</reference>
<organism evidence="2 3">
    <name type="scientific">Apiospora phragmitis</name>
    <dbReference type="NCBI Taxonomy" id="2905665"/>
    <lineage>
        <taxon>Eukaryota</taxon>
        <taxon>Fungi</taxon>
        <taxon>Dikarya</taxon>
        <taxon>Ascomycota</taxon>
        <taxon>Pezizomycotina</taxon>
        <taxon>Sordariomycetes</taxon>
        <taxon>Xylariomycetidae</taxon>
        <taxon>Amphisphaeriales</taxon>
        <taxon>Apiosporaceae</taxon>
        <taxon>Apiospora</taxon>
    </lineage>
</organism>
<proteinExistence type="predicted"/>
<gene>
    <name evidence="2" type="ORF">PG994_010134</name>
</gene>
<evidence type="ECO:0000313" key="2">
    <source>
        <dbReference type="EMBL" id="KAK8048404.1"/>
    </source>
</evidence>
<dbReference type="GeneID" id="92094606"/>
<comment type="caution">
    <text evidence="2">The sequence shown here is derived from an EMBL/GenBank/DDBJ whole genome shotgun (WGS) entry which is preliminary data.</text>
</comment>
<feature type="compositionally biased region" description="Basic and acidic residues" evidence="1">
    <location>
        <begin position="127"/>
        <end position="138"/>
    </location>
</feature>
<accession>A0ABR1TP18</accession>
<evidence type="ECO:0000313" key="3">
    <source>
        <dbReference type="Proteomes" id="UP001480595"/>
    </source>
</evidence>
<dbReference type="Proteomes" id="UP001480595">
    <property type="component" value="Unassembled WGS sequence"/>
</dbReference>
<keyword evidence="3" id="KW-1185">Reference proteome</keyword>